<dbReference type="Gene3D" id="3.20.20.80">
    <property type="entry name" value="Glycosidases"/>
    <property type="match status" value="1"/>
</dbReference>
<dbReference type="InterPro" id="IPR017853">
    <property type="entry name" value="GH"/>
</dbReference>
<accession>A0A060CHD9</accession>
<sequence>MQAFGEKIAEINKLVPVVTGEWSLFNSYTAGIDTNGGINPTQQEFGEANKLAKTELQDVYRELWKVQVDSWNRGIGYFFWTYKLNIDTINEPAWYGWDSWAVSRAIDKGWVKKEDI</sequence>
<dbReference type="AlphaFoldDB" id="A0A060CHD9"/>
<protein>
    <submittedName>
        <fullName evidence="1">CAZy families GH5 protein</fullName>
    </submittedName>
</protein>
<organism evidence="1">
    <name type="scientific">uncultured Lactococcus sp</name>
    <dbReference type="NCBI Taxonomy" id="167973"/>
    <lineage>
        <taxon>Bacteria</taxon>
        <taxon>Bacillati</taxon>
        <taxon>Bacillota</taxon>
        <taxon>Bacilli</taxon>
        <taxon>Lactobacillales</taxon>
        <taxon>Streptococcaceae</taxon>
        <taxon>Lactococcus</taxon>
        <taxon>environmental samples</taxon>
    </lineage>
</organism>
<name>A0A060CHD9_9LACT</name>
<evidence type="ECO:0000313" key="1">
    <source>
        <dbReference type="EMBL" id="AIA92415.1"/>
    </source>
</evidence>
<dbReference type="EMBL" id="KF125092">
    <property type="protein sequence ID" value="AIA92415.1"/>
    <property type="molecule type" value="Genomic_DNA"/>
</dbReference>
<proteinExistence type="predicted"/>
<dbReference type="SUPFAM" id="SSF51445">
    <property type="entry name" value="(Trans)glycosidases"/>
    <property type="match status" value="1"/>
</dbReference>
<reference evidence="1" key="1">
    <citation type="journal article" date="2013" name="Environ. Microbiol.">
        <title>Seasonally variable intestinal metagenomes of the red palm weevil (Rhynchophorus ferrugineus).</title>
        <authorList>
            <person name="Jia S."/>
            <person name="Zhang X."/>
            <person name="Zhang G."/>
            <person name="Yin A."/>
            <person name="Zhang S."/>
            <person name="Li F."/>
            <person name="Wang L."/>
            <person name="Zhao D."/>
            <person name="Yun Q."/>
            <person name="Tala"/>
            <person name="Wang J."/>
            <person name="Sun G."/>
            <person name="Baabdullah M."/>
            <person name="Yu X."/>
            <person name="Hu S."/>
            <person name="Al-Mssallem I.S."/>
            <person name="Yu J."/>
        </authorList>
    </citation>
    <scope>NUCLEOTIDE SEQUENCE</scope>
</reference>